<reference evidence="12" key="1">
    <citation type="submission" date="2013-02" db="EMBL/GenBank/DDBJ databases">
        <authorList>
            <person name="Cross G.A.M."/>
            <person name="Kim H.-S."/>
            <person name="Wickstead B."/>
        </authorList>
    </citation>
    <scope>NUCLEOTIDE SEQUENCE</scope>
    <source>
        <strain evidence="12">Lister 427</strain>
    </source>
</reference>
<dbReference type="VEuPathDB" id="TriTrypDB:Tb427_000496800"/>
<name>M4TBW6_9TRYP</name>
<comment type="function">
    <text evidence="1">VSG forms a coat on the surface of the parasite. The trypanosome evades the immune response of the host by expressing a series of antigenically distinct VSGs from an estimated 1000 VSG genes.</text>
</comment>
<dbReference type="EMBL" id="KC613049">
    <property type="protein sequence ID" value="AGH60480.1"/>
    <property type="molecule type" value="Genomic_DNA"/>
</dbReference>
<evidence type="ECO:0000256" key="7">
    <source>
        <dbReference type="ARBA" id="ARBA00023180"/>
    </source>
</evidence>
<dbReference type="GO" id="GO:0005886">
    <property type="term" value="C:plasma membrane"/>
    <property type="evidence" value="ECO:0007669"/>
    <property type="project" value="UniProtKB-SubCell"/>
</dbReference>
<keyword evidence="6" id="KW-0472">Membrane</keyword>
<keyword evidence="4" id="KW-0336">GPI-anchor</keyword>
<dbReference type="InterPro" id="IPR025932">
    <property type="entry name" value="Trypano_VSG_B_N_dom"/>
</dbReference>
<evidence type="ECO:0000259" key="11">
    <source>
        <dbReference type="Pfam" id="PF13206"/>
    </source>
</evidence>
<keyword evidence="7" id="KW-0325">Glycoprotein</keyword>
<evidence type="ECO:0000256" key="5">
    <source>
        <dbReference type="ARBA" id="ARBA00022729"/>
    </source>
</evidence>
<comment type="subcellular location">
    <subcellularLocation>
        <location evidence="2">Cell membrane</location>
        <topology evidence="2">Lipid-anchor</topology>
        <topology evidence="2">GPI-anchor</topology>
    </subcellularLocation>
</comment>
<evidence type="ECO:0000256" key="8">
    <source>
        <dbReference type="ARBA" id="ARBA00023288"/>
    </source>
</evidence>
<keyword evidence="8" id="KW-0449">Lipoprotein</keyword>
<evidence type="ECO:0000256" key="1">
    <source>
        <dbReference type="ARBA" id="ARBA00002523"/>
    </source>
</evidence>
<dbReference type="AlphaFoldDB" id="M4TBW6"/>
<feature type="domain" description="Trypanosome variant surface glycoprotein B-type N-terminal" evidence="11">
    <location>
        <begin position="9"/>
        <end position="359"/>
    </location>
</feature>
<feature type="chain" id="PRO_5004059076" evidence="10">
    <location>
        <begin position="20"/>
        <end position="365"/>
    </location>
</feature>
<dbReference type="VEuPathDB" id="TriTrypDB:Tb927.1.05"/>
<evidence type="ECO:0000256" key="4">
    <source>
        <dbReference type="ARBA" id="ARBA00022622"/>
    </source>
</evidence>
<sequence length="365" mass="39055">MKRNMMIAFLLILARRSHGDSKAGENAGAFTALCAAIKVAKATPADLQEPPEINSIMQTIAAINLTVADDAFNQKIDKSKTWATVDDKFRQKRAGWDKHYDMYASSKAEITGEGEKKYAKWSRHRSGSAVAEQVRFLANEAFAINLAVKEERRKLATAPVSAKLNEALYGTAAQDDNTYKIGISGSNGARQNVCSQTSNAHARKKGFSLVRDALCLCTTGGGGDTSTGKACCEKCAKAPDAELNTNTDGTAWWKPLEAACTGMSHPPDLNRQTLQAAITGIQAALKHKTTTQTTSNNVLGTLLGTGSAGLTGNSVGGSNAGKCVIYIYGLTVSGNNKVAWLEHLQQTGTEPGEHTTRSKDETRRR</sequence>
<evidence type="ECO:0000256" key="6">
    <source>
        <dbReference type="ARBA" id="ARBA00023136"/>
    </source>
</evidence>
<feature type="compositionally biased region" description="Basic and acidic residues" evidence="9">
    <location>
        <begin position="351"/>
        <end position="365"/>
    </location>
</feature>
<feature type="signal peptide" evidence="10">
    <location>
        <begin position="1"/>
        <end position="19"/>
    </location>
</feature>
<dbReference type="GO" id="GO:0098552">
    <property type="term" value="C:side of membrane"/>
    <property type="evidence" value="ECO:0007669"/>
    <property type="project" value="UniProtKB-KW"/>
</dbReference>
<proteinExistence type="predicted"/>
<evidence type="ECO:0000256" key="3">
    <source>
        <dbReference type="ARBA" id="ARBA00022475"/>
    </source>
</evidence>
<evidence type="ECO:0000313" key="12">
    <source>
        <dbReference type="EMBL" id="AGH60480.1"/>
    </source>
</evidence>
<keyword evidence="3" id="KW-1003">Cell membrane</keyword>
<dbReference type="Pfam" id="PF13206">
    <property type="entry name" value="VSG_B"/>
    <property type="match status" value="1"/>
</dbReference>
<organism evidence="12">
    <name type="scientific">Trypanosoma brucei</name>
    <dbReference type="NCBI Taxonomy" id="5691"/>
    <lineage>
        <taxon>Eukaryota</taxon>
        <taxon>Discoba</taxon>
        <taxon>Euglenozoa</taxon>
        <taxon>Kinetoplastea</taxon>
        <taxon>Metakinetoplastina</taxon>
        <taxon>Trypanosomatida</taxon>
        <taxon>Trypanosomatidae</taxon>
        <taxon>Trypanosoma</taxon>
    </lineage>
</organism>
<evidence type="ECO:0000256" key="10">
    <source>
        <dbReference type="SAM" id="SignalP"/>
    </source>
</evidence>
<protein>
    <submittedName>
        <fullName evidence="12">Variant surface glycoprotein 1556</fullName>
    </submittedName>
</protein>
<feature type="region of interest" description="Disordered" evidence="9">
    <location>
        <begin position="345"/>
        <end position="365"/>
    </location>
</feature>
<reference evidence="12" key="2">
    <citation type="journal article" date="2014" name="Mol. Biochem. Parasitol.">
        <title>Capturing the variant surface glycoprotein repertoire (the VSGnome) of Trypanosoma brucei Lister 427.</title>
        <authorList>
            <person name="Cross G.A."/>
            <person name="Kim H.S."/>
            <person name="Wickstead B."/>
        </authorList>
    </citation>
    <scope>NUCLEOTIDE SEQUENCE</scope>
    <source>
        <strain evidence="12">Lister 427</strain>
    </source>
</reference>
<evidence type="ECO:0000256" key="2">
    <source>
        <dbReference type="ARBA" id="ARBA00004609"/>
    </source>
</evidence>
<keyword evidence="5 10" id="KW-0732">Signal</keyword>
<accession>M4TBW6</accession>
<evidence type="ECO:0000256" key="9">
    <source>
        <dbReference type="SAM" id="MobiDB-lite"/>
    </source>
</evidence>